<proteinExistence type="predicted"/>
<evidence type="ECO:0000313" key="2">
    <source>
        <dbReference type="Proteomes" id="UP001329915"/>
    </source>
</evidence>
<dbReference type="PANTHER" id="PTHR42941">
    <property type="entry name" value="SLL1037 PROTEIN"/>
    <property type="match status" value="1"/>
</dbReference>
<dbReference type="SUPFAM" id="SSF53850">
    <property type="entry name" value="Periplasmic binding protein-like II"/>
    <property type="match status" value="1"/>
</dbReference>
<dbReference type="Gene3D" id="3.40.190.10">
    <property type="entry name" value="Periplasmic binding protein-like II"/>
    <property type="match status" value="2"/>
</dbReference>
<reference evidence="1 2" key="1">
    <citation type="submission" date="2023-04" db="EMBL/GenBank/DDBJ databases">
        <authorList>
            <person name="Hsu D."/>
        </authorList>
    </citation>
    <scope>NUCLEOTIDE SEQUENCE [LARGE SCALE GENOMIC DNA]</scope>
    <source>
        <strain evidence="1 2">MK1</strain>
    </source>
</reference>
<dbReference type="NCBIfam" id="TIGR02122">
    <property type="entry name" value="TRAP_TAXI"/>
    <property type="match status" value="1"/>
</dbReference>
<gene>
    <name evidence="1" type="ORF">MFMK1_002625</name>
</gene>
<dbReference type="PROSITE" id="PS51257">
    <property type="entry name" value="PROKAR_LIPOPROTEIN"/>
    <property type="match status" value="1"/>
</dbReference>
<keyword evidence="2" id="KW-1185">Reference proteome</keyword>
<protein>
    <submittedName>
        <fullName evidence="1">TAXI family TRAP transporter solute-binding subunit</fullName>
    </submittedName>
</protein>
<dbReference type="AlphaFoldDB" id="A0AAU0URC5"/>
<sequence>MRKAIFWVAIILLITATFLGCSGLSLWSNAENGSGPKNTNSSTTREAVTILTGGTSGVYFPLGGALAEIYHRNLNVAVSFQSTGASAENCYKLARGKGELAFAMADTVSDAYYGQGRFEGKPLTNIRGLSAMYSNYLHLITTKDKGIASLADIRGKRVAVGAHGSGTEINAKRVLIAAGLTYDDIEEHFLSFAEAIQGLRDETIDVAVLSSGIPNIAVSKLAAEKQLVLIPVSHKIITKLQEVSPAYTDVIIPGATYPGVDTNIATVGVKNLIVTREELSEEFVYKLTKVIFENTDFLRSTHAAADNILLDTAVEGMPIPLHQGAERYYREMGVLEPQVSP</sequence>
<dbReference type="Pfam" id="PF16868">
    <property type="entry name" value="NMT1_3"/>
    <property type="match status" value="1"/>
</dbReference>
<dbReference type="KEGG" id="dbc:MFMK1_002625"/>
<name>A0AAU0URC5_9FIRM</name>
<dbReference type="InterPro" id="IPR011852">
    <property type="entry name" value="TRAP_TAXI"/>
</dbReference>
<dbReference type="CDD" id="cd13567">
    <property type="entry name" value="PBP2_TtGluBP"/>
    <property type="match status" value="1"/>
</dbReference>
<dbReference type="PANTHER" id="PTHR42941:SF1">
    <property type="entry name" value="SLL1037 PROTEIN"/>
    <property type="match status" value="1"/>
</dbReference>
<organism evidence="1 2">
    <name type="scientific">Metallumcola ferriviriculae</name>
    <dbReference type="NCBI Taxonomy" id="3039180"/>
    <lineage>
        <taxon>Bacteria</taxon>
        <taxon>Bacillati</taxon>
        <taxon>Bacillota</taxon>
        <taxon>Clostridia</taxon>
        <taxon>Neomoorellales</taxon>
        <taxon>Desulfitibacteraceae</taxon>
        <taxon>Metallumcola</taxon>
    </lineage>
</organism>
<evidence type="ECO:0000313" key="1">
    <source>
        <dbReference type="EMBL" id="WRO22786.1"/>
    </source>
</evidence>
<dbReference type="RefSeq" id="WP_366922183.1">
    <property type="nucleotide sequence ID" value="NZ_CP121694.1"/>
</dbReference>
<dbReference type="EMBL" id="CP121694">
    <property type="protein sequence ID" value="WRO22786.1"/>
    <property type="molecule type" value="Genomic_DNA"/>
</dbReference>
<accession>A0AAU0URC5</accession>
<dbReference type="Proteomes" id="UP001329915">
    <property type="component" value="Chromosome"/>
</dbReference>